<dbReference type="EMBL" id="LGRX02000056">
    <property type="protein sequence ID" value="KAK3289696.1"/>
    <property type="molecule type" value="Genomic_DNA"/>
</dbReference>
<keyword evidence="4" id="KW-1185">Reference proteome</keyword>
<feature type="domain" description="PH" evidence="2">
    <location>
        <begin position="15"/>
        <end position="130"/>
    </location>
</feature>
<dbReference type="AlphaFoldDB" id="A0AAE0LLE1"/>
<proteinExistence type="predicted"/>
<feature type="region of interest" description="Disordered" evidence="1">
    <location>
        <begin position="247"/>
        <end position="298"/>
    </location>
</feature>
<evidence type="ECO:0000313" key="3">
    <source>
        <dbReference type="EMBL" id="KAK3289696.1"/>
    </source>
</evidence>
<dbReference type="InterPro" id="IPR001849">
    <property type="entry name" value="PH_domain"/>
</dbReference>
<accession>A0AAE0LLE1</accession>
<evidence type="ECO:0000313" key="4">
    <source>
        <dbReference type="Proteomes" id="UP001190700"/>
    </source>
</evidence>
<name>A0AAE0LLE1_9CHLO</name>
<comment type="caution">
    <text evidence="3">The sequence shown here is derived from an EMBL/GenBank/DDBJ whole genome shotgun (WGS) entry which is preliminary data.</text>
</comment>
<sequence length="375" mass="41404">MRWRHLLNEKSLWSSPDVTGVLQFSSGKIYTCFCFDGKPKWRTSYFILQTPFLFRFNSAWVPGTHDVPTQVYSMIGLVTEPLEPSTEKDLQGEFLSFKLVDKKKSETRLMLRGPLQQAQDWLERLTYVLKPRILYGFPSGTEGARMQEKVVTQLKGRLDGVAQEAMVLSDEVKASFLLKIRHAVADYRDPQTQVVMTQLHKLADKIEAINQGLLQNAASAMDEHNIANMGTDFLNGEAPQEGTTIAIAGHPSEPLGRLRASSTAPATPAPPPPGLPRLNPSMSPRPAPQASEVDVPLGEKEDDVSLGAEKTAAAKDQHKPSANARESALFAIRGALGFNKKGTRCSRSAGRWASTRKVRAVLDPRGVGLQQERYV</sequence>
<gene>
    <name evidence="3" type="ORF">CYMTET_2884</name>
</gene>
<organism evidence="3 4">
    <name type="scientific">Cymbomonas tetramitiformis</name>
    <dbReference type="NCBI Taxonomy" id="36881"/>
    <lineage>
        <taxon>Eukaryota</taxon>
        <taxon>Viridiplantae</taxon>
        <taxon>Chlorophyta</taxon>
        <taxon>Pyramimonadophyceae</taxon>
        <taxon>Pyramimonadales</taxon>
        <taxon>Pyramimonadaceae</taxon>
        <taxon>Cymbomonas</taxon>
    </lineage>
</organism>
<reference evidence="3 4" key="1">
    <citation type="journal article" date="2015" name="Genome Biol. Evol.">
        <title>Comparative Genomics of a Bacterivorous Green Alga Reveals Evolutionary Causalities and Consequences of Phago-Mixotrophic Mode of Nutrition.</title>
        <authorList>
            <person name="Burns J.A."/>
            <person name="Paasch A."/>
            <person name="Narechania A."/>
            <person name="Kim E."/>
        </authorList>
    </citation>
    <scope>NUCLEOTIDE SEQUENCE [LARGE SCALE GENOMIC DNA]</scope>
    <source>
        <strain evidence="3 4">PLY_AMNH</strain>
    </source>
</reference>
<dbReference type="PROSITE" id="PS50003">
    <property type="entry name" value="PH_DOMAIN"/>
    <property type="match status" value="1"/>
</dbReference>
<evidence type="ECO:0000256" key="1">
    <source>
        <dbReference type="SAM" id="MobiDB-lite"/>
    </source>
</evidence>
<evidence type="ECO:0000259" key="2">
    <source>
        <dbReference type="PROSITE" id="PS50003"/>
    </source>
</evidence>
<feature type="non-terminal residue" evidence="3">
    <location>
        <position position="375"/>
    </location>
</feature>
<protein>
    <recommendedName>
        <fullName evidence="2">PH domain-containing protein</fullName>
    </recommendedName>
</protein>
<dbReference type="Proteomes" id="UP001190700">
    <property type="component" value="Unassembled WGS sequence"/>
</dbReference>